<name>A0A5J4Z4Q4_PORPP</name>
<sequence>MNNGPQDATVSPKKLGWNFSRRPGTIVRWSLGLLLGLALVTAWIAIRSSLRILRAREERARVDPPDVVALGIDRLGETCRMNHSAGMRKATGFKLANALARSERQARRQPSEETGGYEIGSQSWSPSVLTSCASWMPRYYAPCLARAMAHVGRASDPNVSGNSGQIAKIYGEQLLFPGFTLELPHFLSKAQRDMWLMSAKNYGRNWFRHLDIQEAQNLVIYRGLNYAQNLVFYDVMTPHEMVRSAGKWRVPNPRNQSEVDIPAARGSCFVTRDQEPTLFGSASIEKRDPFTEKEIGEYPQQIEHLLLTHVPDYKSWQHFTDHAAPLILQTQHLREHRSINALIMGAPVPGVAFGPRRDAIDEIAELLGFDAHHRMEPRARVRVRELVYACRSIEVHPYPVRRLRELILFEEKRRHDASEEHPIKRKLVIYLSRWGLSKQRVLLNEPEVLERIRVLLEKRNQSEKLVVVKQQLALPQMIRLYHERAKAIIGVHGGALYCSRLAAPHTIVIELIPKGRFKHIFWETARMLEQAYFALIYPDVGNPEFHNIRGDTREILSVLQYGLERWNTAVLQGPFTRHFSATREPSQSSHDELYDSDFVHALTRKDVALVDAAMHETVNRSS</sequence>
<comment type="caution">
    <text evidence="4">The sequence shown here is derived from an EMBL/GenBank/DDBJ whole genome shotgun (WGS) entry which is preliminary data.</text>
</comment>
<gene>
    <name evidence="4" type="ORF">FVE85_5890</name>
</gene>
<accession>A0A5J4Z4Q4</accession>
<dbReference type="InterPro" id="IPR049625">
    <property type="entry name" value="Glyco_transf_61_cat"/>
</dbReference>
<evidence type="ECO:0000259" key="3">
    <source>
        <dbReference type="Pfam" id="PF04577"/>
    </source>
</evidence>
<evidence type="ECO:0000256" key="2">
    <source>
        <dbReference type="SAM" id="Phobius"/>
    </source>
</evidence>
<dbReference type="AlphaFoldDB" id="A0A5J4Z4Q4"/>
<dbReference type="Proteomes" id="UP000324585">
    <property type="component" value="Unassembled WGS sequence"/>
</dbReference>
<dbReference type="GO" id="GO:0016757">
    <property type="term" value="F:glycosyltransferase activity"/>
    <property type="evidence" value="ECO:0007669"/>
    <property type="project" value="InterPro"/>
</dbReference>
<feature type="region of interest" description="Disordered" evidence="1">
    <location>
        <begin position="101"/>
        <end position="124"/>
    </location>
</feature>
<dbReference type="OrthoDB" id="529273at2759"/>
<feature type="domain" description="Glycosyltransferase 61 catalytic" evidence="3">
    <location>
        <begin position="316"/>
        <end position="509"/>
    </location>
</feature>
<reference evidence="5" key="1">
    <citation type="journal article" date="2019" name="Nat. Commun.">
        <title>Expansion of phycobilisome linker gene families in mesophilic red algae.</title>
        <authorList>
            <person name="Lee J."/>
            <person name="Kim D."/>
            <person name="Bhattacharya D."/>
            <person name="Yoon H.S."/>
        </authorList>
    </citation>
    <scope>NUCLEOTIDE SEQUENCE [LARGE SCALE GENOMIC DNA]</scope>
    <source>
        <strain evidence="5">CCMP 1328</strain>
    </source>
</reference>
<evidence type="ECO:0000313" key="5">
    <source>
        <dbReference type="Proteomes" id="UP000324585"/>
    </source>
</evidence>
<proteinExistence type="predicted"/>
<feature type="compositionally biased region" description="Basic and acidic residues" evidence="1">
    <location>
        <begin position="101"/>
        <end position="111"/>
    </location>
</feature>
<feature type="transmembrane region" description="Helical" evidence="2">
    <location>
        <begin position="26"/>
        <end position="46"/>
    </location>
</feature>
<keyword evidence="2" id="KW-0472">Membrane</keyword>
<keyword evidence="2" id="KW-0812">Transmembrane</keyword>
<keyword evidence="2" id="KW-1133">Transmembrane helix</keyword>
<organism evidence="4 5">
    <name type="scientific">Porphyridium purpureum</name>
    <name type="common">Red alga</name>
    <name type="synonym">Porphyridium cruentum</name>
    <dbReference type="NCBI Taxonomy" id="35688"/>
    <lineage>
        <taxon>Eukaryota</taxon>
        <taxon>Rhodophyta</taxon>
        <taxon>Bangiophyceae</taxon>
        <taxon>Porphyridiales</taxon>
        <taxon>Porphyridiaceae</taxon>
        <taxon>Porphyridium</taxon>
    </lineage>
</organism>
<protein>
    <recommendedName>
        <fullName evidence="3">Glycosyltransferase 61 catalytic domain-containing protein</fullName>
    </recommendedName>
</protein>
<keyword evidence="5" id="KW-1185">Reference proteome</keyword>
<evidence type="ECO:0000256" key="1">
    <source>
        <dbReference type="SAM" id="MobiDB-lite"/>
    </source>
</evidence>
<dbReference type="Pfam" id="PF04577">
    <property type="entry name" value="Glyco_transf_61"/>
    <property type="match status" value="1"/>
</dbReference>
<dbReference type="EMBL" id="VRMN01000001">
    <property type="protein sequence ID" value="KAA8498305.1"/>
    <property type="molecule type" value="Genomic_DNA"/>
</dbReference>
<evidence type="ECO:0000313" key="4">
    <source>
        <dbReference type="EMBL" id="KAA8498305.1"/>
    </source>
</evidence>